<evidence type="ECO:0000259" key="6">
    <source>
        <dbReference type="PROSITE" id="PS51900"/>
    </source>
</evidence>
<dbReference type="InterPro" id="IPR010998">
    <property type="entry name" value="Integrase_recombinase_N"/>
</dbReference>
<keyword evidence="3" id="KW-0233">DNA recombination</keyword>
<feature type="domain" description="Tyr recombinase" evidence="5">
    <location>
        <begin position="272"/>
        <end position="479"/>
    </location>
</feature>
<dbReference type="AlphaFoldDB" id="A0A149R0D3"/>
<dbReference type="InterPro" id="IPR044068">
    <property type="entry name" value="CB"/>
</dbReference>
<dbReference type="Gene3D" id="1.10.443.10">
    <property type="entry name" value="Intergrase catalytic core"/>
    <property type="match status" value="1"/>
</dbReference>
<dbReference type="PANTHER" id="PTHR34605">
    <property type="entry name" value="PHAGE_INTEGRASE DOMAIN-CONTAINING PROTEIN"/>
    <property type="match status" value="1"/>
</dbReference>
<reference evidence="7 8" key="1">
    <citation type="submission" date="2015-06" db="EMBL/GenBank/DDBJ databases">
        <title>Improved classification and identification of acetic acid bacteria using matrix-assisted laser desorption/ionization time-of-flight mass spectrometry; Gluconobacter nephelii and Gluconobacter uchimurae are later heterotypic synonyms of Gluconobacter japonicus and Gluconobacter oxydans, respectively.</title>
        <authorList>
            <person name="Li L."/>
            <person name="Cleenwerck I."/>
            <person name="De Vuyst L."/>
            <person name="Vandamme P."/>
        </authorList>
    </citation>
    <scope>NUCLEOTIDE SEQUENCE [LARGE SCALE GENOMIC DNA]</scope>
    <source>
        <strain evidence="7 8">LMG 1764</strain>
    </source>
</reference>
<evidence type="ECO:0000256" key="2">
    <source>
        <dbReference type="ARBA" id="ARBA00023125"/>
    </source>
</evidence>
<organism evidence="7 8">
    <name type="scientific">Gluconobacter potus</name>
    <dbReference type="NCBI Taxonomy" id="2724927"/>
    <lineage>
        <taxon>Bacteria</taxon>
        <taxon>Pseudomonadati</taxon>
        <taxon>Pseudomonadota</taxon>
        <taxon>Alphaproteobacteria</taxon>
        <taxon>Acetobacterales</taxon>
        <taxon>Acetobacteraceae</taxon>
        <taxon>Gluconobacter</taxon>
    </lineage>
</organism>
<dbReference type="PATRIC" id="fig|442.7.peg.1731"/>
<dbReference type="SUPFAM" id="SSF47823">
    <property type="entry name" value="lambda integrase-like, N-terminal domain"/>
    <property type="match status" value="1"/>
</dbReference>
<dbReference type="Pfam" id="PF02899">
    <property type="entry name" value="Phage_int_SAM_1"/>
    <property type="match status" value="1"/>
</dbReference>
<dbReference type="GO" id="GO:0015074">
    <property type="term" value="P:DNA integration"/>
    <property type="evidence" value="ECO:0007669"/>
    <property type="project" value="UniProtKB-KW"/>
</dbReference>
<gene>
    <name evidence="7" type="ORF">AD929_01315</name>
</gene>
<dbReference type="InterPro" id="IPR002104">
    <property type="entry name" value="Integrase_catalytic"/>
</dbReference>
<dbReference type="EMBL" id="LHZB01000076">
    <property type="protein sequence ID" value="KXV02951.1"/>
    <property type="molecule type" value="Genomic_DNA"/>
</dbReference>
<evidence type="ECO:0000313" key="7">
    <source>
        <dbReference type="EMBL" id="KXV02951.1"/>
    </source>
</evidence>
<dbReference type="PANTHER" id="PTHR34605:SF3">
    <property type="entry name" value="P CELL-TYPE AGGLUTINATION PROTEIN MAP4-LIKE-RELATED"/>
    <property type="match status" value="1"/>
</dbReference>
<evidence type="ECO:0000256" key="3">
    <source>
        <dbReference type="ARBA" id="ARBA00023172"/>
    </source>
</evidence>
<protein>
    <submittedName>
        <fullName evidence="7">Integrase</fullName>
    </submittedName>
</protein>
<keyword evidence="2 4" id="KW-0238">DNA-binding</keyword>
<dbReference type="InterPro" id="IPR004107">
    <property type="entry name" value="Integrase_SAM-like_N"/>
</dbReference>
<evidence type="ECO:0000313" key="8">
    <source>
        <dbReference type="Proteomes" id="UP000075573"/>
    </source>
</evidence>
<evidence type="ECO:0000256" key="1">
    <source>
        <dbReference type="ARBA" id="ARBA00022908"/>
    </source>
</evidence>
<evidence type="ECO:0000259" key="5">
    <source>
        <dbReference type="PROSITE" id="PS51898"/>
    </source>
</evidence>
<dbReference type="GO" id="GO:0006310">
    <property type="term" value="P:DNA recombination"/>
    <property type="evidence" value="ECO:0007669"/>
    <property type="project" value="UniProtKB-KW"/>
</dbReference>
<sequence length="482" mass="52378">MLSHIHIAGSADVAREALLDRLDQKTRQQLPAGSLENSVALLSTGRFSPHLSLVIRGIEYRHNQFAEDTVLSTTVETAEDALAIASAHVTTLPSGHDLAIALDLEPDPVFVAWFKPKAIKRRKAGSQAVTLAPLASPLGQQSAAVLQWFDALTDEALPDYDGTLVTAERASKTYSRAAKAMNTRRTYRSAVRSWCAWAARHGIPALPARSEDVAAYLADLALQKKRPATVDLHRAALRYLHHIAQVPVPTSHALVSETVAGIRRTSTGSTSRQVKGLTWDLLGEVIEQIDTTELVGVRDKAILLLGFAGALRRSEVAALCVESVALDDDGMRIRLDRSKGDRTSQGVEVAIPRGITALCPVRAYEAWLRKAKLKEAKGPVFRRVWLPPSAEAGQPPALPAMGSEALSDRSVARIIQKRCLDAGLTGDFSGHSLRRGAITTGARDGTDLVSLKRFSRHQTFGVVEKYIEVEDAMTKHPGRTRF</sequence>
<feature type="domain" description="Core-binding (CB)" evidence="6">
    <location>
        <begin position="165"/>
        <end position="245"/>
    </location>
</feature>
<keyword evidence="1" id="KW-0229">DNA integration</keyword>
<accession>A0A149R0D3</accession>
<name>A0A149R0D3_9PROT</name>
<dbReference type="InterPro" id="IPR052925">
    <property type="entry name" value="Phage_Integrase-like_Recomb"/>
</dbReference>
<dbReference type="PROSITE" id="PS51898">
    <property type="entry name" value="TYR_RECOMBINASE"/>
    <property type="match status" value="1"/>
</dbReference>
<proteinExistence type="predicted"/>
<dbReference type="Gene3D" id="1.10.150.130">
    <property type="match status" value="1"/>
</dbReference>
<dbReference type="SUPFAM" id="SSF56349">
    <property type="entry name" value="DNA breaking-rejoining enzymes"/>
    <property type="match status" value="1"/>
</dbReference>
<dbReference type="GO" id="GO:0003677">
    <property type="term" value="F:DNA binding"/>
    <property type="evidence" value="ECO:0007669"/>
    <property type="project" value="UniProtKB-UniRule"/>
</dbReference>
<dbReference type="RefSeq" id="WP_062493680.1">
    <property type="nucleotide sequence ID" value="NZ_LHZB01000076.1"/>
</dbReference>
<dbReference type="CDD" id="cd00799">
    <property type="entry name" value="INT_Cre_C"/>
    <property type="match status" value="1"/>
</dbReference>
<dbReference type="Pfam" id="PF00589">
    <property type="entry name" value="Phage_integrase"/>
    <property type="match status" value="1"/>
</dbReference>
<evidence type="ECO:0000256" key="4">
    <source>
        <dbReference type="PROSITE-ProRule" id="PRU01248"/>
    </source>
</evidence>
<comment type="caution">
    <text evidence="7">The sequence shown here is derived from an EMBL/GenBank/DDBJ whole genome shotgun (WGS) entry which is preliminary data.</text>
</comment>
<dbReference type="Proteomes" id="UP000075573">
    <property type="component" value="Unassembled WGS sequence"/>
</dbReference>
<dbReference type="InterPro" id="IPR011010">
    <property type="entry name" value="DNA_brk_join_enz"/>
</dbReference>
<dbReference type="InterPro" id="IPR013762">
    <property type="entry name" value="Integrase-like_cat_sf"/>
</dbReference>
<dbReference type="PROSITE" id="PS51900">
    <property type="entry name" value="CB"/>
    <property type="match status" value="1"/>
</dbReference>